<dbReference type="NCBIfam" id="TIGR01643">
    <property type="entry name" value="YD_repeat_2x"/>
    <property type="match status" value="1"/>
</dbReference>
<organism evidence="4 5">
    <name type="scientific">Candidatus Caccosoma faecigallinarum</name>
    <dbReference type="NCBI Taxonomy" id="2840720"/>
    <lineage>
        <taxon>Bacteria</taxon>
        <taxon>Bacillati</taxon>
        <taxon>Bacillota</taxon>
        <taxon>Bacillota incertae sedis</taxon>
        <taxon>Candidatus Caccosoma</taxon>
    </lineage>
</organism>
<sequence>GHCYDFSVSDLKIKKVIEKIKNTVITKEGIQSGESFLAFQQILVGYNPLLQRVVLDSNIKKEEFYYFDSIGNMIQFEDSETKKVQYRYIENEKILFDMLSNENEALFTQSEKEGTFTFAKGIAPASDMAILKCKFSKMNLDRLDYAEISFEAIIEDNLGTKKFKQKFIEYSHDTVILPICFDHKEIVKLTYKIAFSQNITVSNISLYEAEGEIYQYDVDNHCIQKQSGLSITTYENFVGKNPTRVTYNDGHGFSKISHFAYNGDEKLTLEEDNLGNVKEYTYNGKNLIQEKSFNRKNPSLCTKTIYQYDEKGNLILEENEGNSISQIYDPNTNELIGLAGIHNGQNNPTTFAYAGGLMTTLKNRHNTFNYEYDALGRKTKIDIDGKTLIQQYYFDQEMKMTSNNHQRTIVDTGNGYGIQVIRDMQNRLLKISKGTIDNTSSPTQIIEEDKSEYTYDSKSRVTNVVHNYPSKDLNVTEQYSYDSNDDLVQKLRTGTDDLKVNYTYDNQHRLISEKYTLNDGTISYMANLEYDENDKENICGIQFINGNEVNYEYDALNRISKQTLATSQKEILSYEYEYVIKDENVLDLIQEHQIKVNGKREDVVTYSYDNVGNITTIITDIYQNRYHYDTLNRLIREDNEQLGKTTTYQYDAYGNRIRKKEYSFTIKEQLLDCSLIETYQYDQDRLICIQSQTSGSSTTQTIIYSNETKYYGYPVQYKGNTLTWNQHKELESFGASLFTYNEQGIRNSKTIDSKITKFILDGTKILASICNNGEELYFHYAVDKLYGFTYNNIEYIYRRNIQGDITHIYKEDGTLVAEYQYDAWGKCTTVDYSNESIGILNPFRYRGYFYDTETQLYYLNSRYYDPKTGRFISPDVLSILDETKGQINGLNLYIYCANNPVMNVDPSGYGWKEFWKGLGLTLLAAATVVAISAAVAVSAGAAALLVGAGINTIGSTIGLAFTGGLIYGGLNILGQGLSKGFHNINIESVAIDTFTGSVFGALSSAGAGLKTFGKIAIATGKIINNTLNELFHGLNEGKTGFDLWKEVGLSLLTSTALQTLFLTATFIPNSSGSSEKINKLFQTKLGKYIKNVKGNPLLLLEWILGGQAIVKMLKGEYS</sequence>
<evidence type="ECO:0000256" key="2">
    <source>
        <dbReference type="SAM" id="Phobius"/>
    </source>
</evidence>
<evidence type="ECO:0000259" key="3">
    <source>
        <dbReference type="Pfam" id="PF25023"/>
    </source>
</evidence>
<dbReference type="EMBL" id="DVKI01000129">
    <property type="protein sequence ID" value="HIT17531.1"/>
    <property type="molecule type" value="Genomic_DNA"/>
</dbReference>
<dbReference type="InterPro" id="IPR022385">
    <property type="entry name" value="Rhs_assc_core"/>
</dbReference>
<feature type="domain" description="Teneurin-like YD-shell" evidence="3">
    <location>
        <begin position="802"/>
        <end position="901"/>
    </location>
</feature>
<dbReference type="Pfam" id="PF05593">
    <property type="entry name" value="RHS_repeat"/>
    <property type="match status" value="1"/>
</dbReference>
<evidence type="ECO:0000313" key="5">
    <source>
        <dbReference type="Proteomes" id="UP000886893"/>
    </source>
</evidence>
<keyword evidence="2" id="KW-0472">Membrane</keyword>
<feature type="non-terminal residue" evidence="4">
    <location>
        <position position="1"/>
    </location>
</feature>
<reference evidence="4" key="2">
    <citation type="journal article" date="2021" name="PeerJ">
        <title>Extensive microbial diversity within the chicken gut microbiome revealed by metagenomics and culture.</title>
        <authorList>
            <person name="Gilroy R."/>
            <person name="Ravi A."/>
            <person name="Getino M."/>
            <person name="Pursley I."/>
            <person name="Horton D.L."/>
            <person name="Alikhan N.F."/>
            <person name="Baker D."/>
            <person name="Gharbi K."/>
            <person name="Hall N."/>
            <person name="Watson M."/>
            <person name="Adriaenssens E.M."/>
            <person name="Foster-Nyarko E."/>
            <person name="Jarju S."/>
            <person name="Secka A."/>
            <person name="Antonio M."/>
            <person name="Oren A."/>
            <person name="Chaudhuri R.R."/>
            <person name="La Ragione R."/>
            <person name="Hildebrand F."/>
            <person name="Pallen M.J."/>
        </authorList>
    </citation>
    <scope>NUCLEOTIDE SEQUENCE</scope>
    <source>
        <strain evidence="4">14508</strain>
    </source>
</reference>
<dbReference type="Pfam" id="PF25023">
    <property type="entry name" value="TEN_YD-shell"/>
    <property type="match status" value="1"/>
</dbReference>
<keyword evidence="2" id="KW-0812">Transmembrane</keyword>
<dbReference type="AlphaFoldDB" id="A0A9D1KBM6"/>
<dbReference type="InterPro" id="IPR006530">
    <property type="entry name" value="YD"/>
</dbReference>
<dbReference type="PANTHER" id="PTHR32305:SF15">
    <property type="entry name" value="PROTEIN RHSA-RELATED"/>
    <property type="match status" value="1"/>
</dbReference>
<dbReference type="Gene3D" id="2.180.10.10">
    <property type="entry name" value="RHS repeat-associated core"/>
    <property type="match status" value="1"/>
</dbReference>
<dbReference type="PANTHER" id="PTHR32305">
    <property type="match status" value="1"/>
</dbReference>
<accession>A0A9D1KBM6</accession>
<evidence type="ECO:0000313" key="4">
    <source>
        <dbReference type="EMBL" id="HIT17531.1"/>
    </source>
</evidence>
<feature type="transmembrane region" description="Helical" evidence="2">
    <location>
        <begin position="920"/>
        <end position="946"/>
    </location>
</feature>
<feature type="transmembrane region" description="Helical" evidence="2">
    <location>
        <begin position="952"/>
        <end position="973"/>
    </location>
</feature>
<reference evidence="4" key="1">
    <citation type="submission" date="2020-10" db="EMBL/GenBank/DDBJ databases">
        <authorList>
            <person name="Gilroy R."/>
        </authorList>
    </citation>
    <scope>NUCLEOTIDE SEQUENCE</scope>
    <source>
        <strain evidence="4">14508</strain>
    </source>
</reference>
<dbReference type="InterPro" id="IPR056823">
    <property type="entry name" value="TEN-like_YD-shell"/>
</dbReference>
<gene>
    <name evidence="4" type="ORF">IAD04_04050</name>
</gene>
<proteinExistence type="predicted"/>
<dbReference type="InterPro" id="IPR031325">
    <property type="entry name" value="RHS_repeat"/>
</dbReference>
<name>A0A9D1KBM6_9FIRM</name>
<keyword evidence="1" id="KW-0677">Repeat</keyword>
<evidence type="ECO:0000256" key="1">
    <source>
        <dbReference type="ARBA" id="ARBA00022737"/>
    </source>
</evidence>
<dbReference type="InterPro" id="IPR050708">
    <property type="entry name" value="T6SS_VgrG/RHS"/>
</dbReference>
<protein>
    <recommendedName>
        <fullName evidence="3">Teneurin-like YD-shell domain-containing protein</fullName>
    </recommendedName>
</protein>
<dbReference type="Proteomes" id="UP000886893">
    <property type="component" value="Unassembled WGS sequence"/>
</dbReference>
<comment type="caution">
    <text evidence="4">The sequence shown here is derived from an EMBL/GenBank/DDBJ whole genome shotgun (WGS) entry which is preliminary data.</text>
</comment>
<keyword evidence="2" id="KW-1133">Transmembrane helix</keyword>
<dbReference type="NCBIfam" id="TIGR03696">
    <property type="entry name" value="Rhs_assc_core"/>
    <property type="match status" value="1"/>
</dbReference>